<organism evidence="2 3">
    <name type="scientific">Fundidesulfovibrio magnetotacticus</name>
    <dbReference type="NCBI Taxonomy" id="2730080"/>
    <lineage>
        <taxon>Bacteria</taxon>
        <taxon>Pseudomonadati</taxon>
        <taxon>Thermodesulfobacteriota</taxon>
        <taxon>Desulfovibrionia</taxon>
        <taxon>Desulfovibrionales</taxon>
        <taxon>Desulfovibrionaceae</taxon>
        <taxon>Fundidesulfovibrio</taxon>
    </lineage>
</organism>
<proteinExistence type="predicted"/>
<evidence type="ECO:0008006" key="4">
    <source>
        <dbReference type="Google" id="ProtNLM"/>
    </source>
</evidence>
<dbReference type="InterPro" id="IPR029046">
    <property type="entry name" value="LolA/LolB/LppX"/>
</dbReference>
<dbReference type="SUPFAM" id="SSF89392">
    <property type="entry name" value="Prokaryotic lipoproteins and lipoprotein localization factors"/>
    <property type="match status" value="1"/>
</dbReference>
<evidence type="ECO:0000256" key="1">
    <source>
        <dbReference type="ARBA" id="ARBA00022729"/>
    </source>
</evidence>
<dbReference type="Gene3D" id="2.50.20.10">
    <property type="entry name" value="Lipoprotein localisation LolA/LolB/LppX"/>
    <property type="match status" value="1"/>
</dbReference>
<dbReference type="Pfam" id="PF09865">
    <property type="entry name" value="DUF2092"/>
    <property type="match status" value="1"/>
</dbReference>
<protein>
    <recommendedName>
        <fullName evidence="4">Periplasmic protein</fullName>
    </recommendedName>
</protein>
<dbReference type="Proteomes" id="UP000494245">
    <property type="component" value="Unassembled WGS sequence"/>
</dbReference>
<dbReference type="InterPro" id="IPR019207">
    <property type="entry name" value="DUF2092"/>
</dbReference>
<dbReference type="AlphaFoldDB" id="A0A6V8LPY7"/>
<evidence type="ECO:0000313" key="2">
    <source>
        <dbReference type="EMBL" id="GFK93794.1"/>
    </source>
</evidence>
<accession>A0A6V8LPY7</accession>
<sequence>MLRCSEDGGNPDGMENLARLRRAFKENKLMHFRAKAVSGVLAVLALSLCVCLPVQAKEKKKPQAPDVDARAVSLLEKSCHALAALNEYSFEADVTLDKVYGDGSKVQAGRRMEVRVRRPGAFRIVTDGDDIQVLSVFDGKAFSLLLPDRKAYAQLPAAMDTDALMDMLSASYGIESTLGDLISNKPCDRLKPESSYYVGKAKVAGTVCDQLFFLGKDVDWQIWLEDSATPYPRKIVITEKRQAGAPQFSAVLSNWKGGPQPAGSFEFEPPAGAVRDDAIITGKQPGKQ</sequence>
<comment type="caution">
    <text evidence="2">The sequence shown here is derived from an EMBL/GenBank/DDBJ whole genome shotgun (WGS) entry which is preliminary data.</text>
</comment>
<evidence type="ECO:0000313" key="3">
    <source>
        <dbReference type="Proteomes" id="UP000494245"/>
    </source>
</evidence>
<reference evidence="2 3" key="1">
    <citation type="submission" date="2020-04" db="EMBL/GenBank/DDBJ databases">
        <authorList>
            <consortium name="Desulfovibrio sp. FSS-1 genome sequencing consortium"/>
            <person name="Shimoshige H."/>
            <person name="Kobayashi H."/>
            <person name="Maekawa T."/>
        </authorList>
    </citation>
    <scope>NUCLEOTIDE SEQUENCE [LARGE SCALE GENOMIC DNA]</scope>
    <source>
        <strain evidence="2 3">SIID29052-01</strain>
    </source>
</reference>
<gene>
    <name evidence="2" type="ORF">NNJEOMEG_01628</name>
</gene>
<dbReference type="EMBL" id="BLTE01000006">
    <property type="protein sequence ID" value="GFK93794.1"/>
    <property type="molecule type" value="Genomic_DNA"/>
</dbReference>
<name>A0A6V8LPY7_9BACT</name>
<reference evidence="2 3" key="2">
    <citation type="submission" date="2020-05" db="EMBL/GenBank/DDBJ databases">
        <title>Draft genome sequence of Desulfovibrio sp. strainFSS-1.</title>
        <authorList>
            <person name="Shimoshige H."/>
            <person name="Kobayashi H."/>
            <person name="Maekawa T."/>
        </authorList>
    </citation>
    <scope>NUCLEOTIDE SEQUENCE [LARGE SCALE GENOMIC DNA]</scope>
    <source>
        <strain evidence="2 3">SIID29052-01</strain>
    </source>
</reference>
<keyword evidence="1" id="KW-0732">Signal</keyword>
<keyword evidence="3" id="KW-1185">Reference proteome</keyword>